<dbReference type="OrthoDB" id="158706at2759"/>
<dbReference type="PANTHER" id="PTHR48042">
    <property type="entry name" value="ABC TRANSPORTER G FAMILY MEMBER 11"/>
    <property type="match status" value="1"/>
</dbReference>
<dbReference type="InterPro" id="IPR013525">
    <property type="entry name" value="ABC2_TM"/>
</dbReference>
<keyword evidence="8 9" id="KW-0472">Membrane</keyword>
<evidence type="ECO:0000259" key="10">
    <source>
        <dbReference type="PROSITE" id="PS50893"/>
    </source>
</evidence>
<dbReference type="InterPro" id="IPR003439">
    <property type="entry name" value="ABC_transporter-like_ATP-bd"/>
</dbReference>
<sequence>MLSPQSPQSPAENSQQLTPKETIAVINMPDMSPMIITPYKGTEAKTAKNFGRTEQPHTLSWSDISYTVSIKHGNKKKILRSVSGRCAPGELTAVMGPSGSGKTTLLDILADRINTGKIEGEIEVNGVKREEKSFRAVTSYVSQEDSLLGSFTVRETLEMSAMISLSGSVMHEDIRQRVQEVIDDMGLRVCEHTLIGDLFRKGISGGQKRRLSIAIELLSNPSILLLDEPTSGLDSSSTFNVMQCIFKLCEEGKTVICTIHQPSSRIYEMFTNVVILSGGRTVYFGPRNEAHKHFASAGYECPMYANPAEYYIELVNADFEGHADIALLVSSYDRSSTAVEIIAKITADRNTMDTDRAPLQPAKPSPSRQFWVLMHRNTVNNIRNPGIYWVRVFMYFMLSFMVGTMYLSTNDDITEQDIVPLLFYVQAFLVFMSVAVLPFFIEQRSVFMRERANSGMSVFSYVLANFIASLPGIFLIALISSVLVVFLADLNSFGWFLLNLFLSLVVAESMMHVIGAAVPHYIIGIALGAGIFGMFMLCEGFMVPRESIPDYWIWGYYMAFHTYSFESFVYKHFAYENTATAQAILVRLGMEHVDVPRNMAILVGYAVGFELLFTFILYKFHTGRR</sequence>
<evidence type="ECO:0000313" key="11">
    <source>
        <dbReference type="EMBL" id="TMW64532.1"/>
    </source>
</evidence>
<dbReference type="SUPFAM" id="SSF52540">
    <property type="entry name" value="P-loop containing nucleoside triphosphate hydrolases"/>
    <property type="match status" value="1"/>
</dbReference>
<dbReference type="Proteomes" id="UP000794436">
    <property type="component" value="Unassembled WGS sequence"/>
</dbReference>
<evidence type="ECO:0000256" key="3">
    <source>
        <dbReference type="ARBA" id="ARBA00022448"/>
    </source>
</evidence>
<evidence type="ECO:0000256" key="9">
    <source>
        <dbReference type="SAM" id="Phobius"/>
    </source>
</evidence>
<dbReference type="PANTHER" id="PTHR48042:SF11">
    <property type="entry name" value="ABC TRANSPORTER G FAMILY MEMBER 11"/>
    <property type="match status" value="1"/>
</dbReference>
<keyword evidence="5" id="KW-0547">Nucleotide-binding</keyword>
<reference evidence="11" key="1">
    <citation type="submission" date="2019-03" db="EMBL/GenBank/DDBJ databases">
        <title>Long read genome sequence of the mycoparasitic Pythium oligandrum ATCC 38472 isolated from sugarbeet rhizosphere.</title>
        <authorList>
            <person name="Gaulin E."/>
        </authorList>
    </citation>
    <scope>NUCLEOTIDE SEQUENCE</scope>
    <source>
        <strain evidence="11">ATCC 38472_TT</strain>
    </source>
</reference>
<evidence type="ECO:0000256" key="6">
    <source>
        <dbReference type="ARBA" id="ARBA00022840"/>
    </source>
</evidence>
<keyword evidence="6" id="KW-0067">ATP-binding</keyword>
<feature type="transmembrane region" description="Helical" evidence="9">
    <location>
        <begin position="421"/>
        <end position="441"/>
    </location>
</feature>
<proteinExistence type="inferred from homology"/>
<dbReference type="InterPro" id="IPR027417">
    <property type="entry name" value="P-loop_NTPase"/>
</dbReference>
<evidence type="ECO:0000256" key="4">
    <source>
        <dbReference type="ARBA" id="ARBA00022692"/>
    </source>
</evidence>
<organism evidence="11 12">
    <name type="scientific">Pythium oligandrum</name>
    <name type="common">Mycoparasitic fungus</name>
    <dbReference type="NCBI Taxonomy" id="41045"/>
    <lineage>
        <taxon>Eukaryota</taxon>
        <taxon>Sar</taxon>
        <taxon>Stramenopiles</taxon>
        <taxon>Oomycota</taxon>
        <taxon>Peronosporomycetes</taxon>
        <taxon>Pythiales</taxon>
        <taxon>Pythiaceae</taxon>
        <taxon>Pythium</taxon>
    </lineage>
</organism>
<dbReference type="Pfam" id="PF19055">
    <property type="entry name" value="ABC2_membrane_7"/>
    <property type="match status" value="1"/>
</dbReference>
<dbReference type="EMBL" id="SPLM01000039">
    <property type="protein sequence ID" value="TMW64532.1"/>
    <property type="molecule type" value="Genomic_DNA"/>
</dbReference>
<feature type="transmembrane region" description="Helical" evidence="9">
    <location>
        <begin position="462"/>
        <end position="487"/>
    </location>
</feature>
<dbReference type="PROSITE" id="PS00211">
    <property type="entry name" value="ABC_TRANSPORTER_1"/>
    <property type="match status" value="1"/>
</dbReference>
<feature type="domain" description="ABC transporter" evidence="10">
    <location>
        <begin position="59"/>
        <end position="303"/>
    </location>
</feature>
<dbReference type="CDD" id="cd03213">
    <property type="entry name" value="ABCG_EPDR"/>
    <property type="match status" value="1"/>
</dbReference>
<dbReference type="GO" id="GO:0016020">
    <property type="term" value="C:membrane"/>
    <property type="evidence" value="ECO:0007669"/>
    <property type="project" value="UniProtKB-SubCell"/>
</dbReference>
<keyword evidence="12" id="KW-1185">Reference proteome</keyword>
<evidence type="ECO:0000256" key="2">
    <source>
        <dbReference type="ARBA" id="ARBA00005814"/>
    </source>
</evidence>
<dbReference type="AlphaFoldDB" id="A0A8K1FM62"/>
<dbReference type="InterPro" id="IPR017871">
    <property type="entry name" value="ABC_transporter-like_CS"/>
</dbReference>
<feature type="transmembrane region" description="Helical" evidence="9">
    <location>
        <begin position="493"/>
        <end position="514"/>
    </location>
</feature>
<feature type="transmembrane region" description="Helical" evidence="9">
    <location>
        <begin position="521"/>
        <end position="542"/>
    </location>
</feature>
<evidence type="ECO:0000256" key="5">
    <source>
        <dbReference type="ARBA" id="ARBA00022741"/>
    </source>
</evidence>
<dbReference type="Pfam" id="PF01061">
    <property type="entry name" value="ABC2_membrane"/>
    <property type="match status" value="1"/>
</dbReference>
<dbReference type="GO" id="GO:0140359">
    <property type="term" value="F:ABC-type transporter activity"/>
    <property type="evidence" value="ECO:0007669"/>
    <property type="project" value="InterPro"/>
</dbReference>
<dbReference type="PROSITE" id="PS50893">
    <property type="entry name" value="ABC_TRANSPORTER_2"/>
    <property type="match status" value="1"/>
</dbReference>
<name>A0A8K1FM62_PYTOL</name>
<dbReference type="InterPro" id="IPR052215">
    <property type="entry name" value="Plant_ABCG"/>
</dbReference>
<comment type="caution">
    <text evidence="11">The sequence shown here is derived from an EMBL/GenBank/DDBJ whole genome shotgun (WGS) entry which is preliminary data.</text>
</comment>
<dbReference type="Pfam" id="PF00005">
    <property type="entry name" value="ABC_tran"/>
    <property type="match status" value="1"/>
</dbReference>
<evidence type="ECO:0000313" key="12">
    <source>
        <dbReference type="Proteomes" id="UP000794436"/>
    </source>
</evidence>
<evidence type="ECO:0000256" key="7">
    <source>
        <dbReference type="ARBA" id="ARBA00022989"/>
    </source>
</evidence>
<feature type="transmembrane region" description="Helical" evidence="9">
    <location>
        <begin position="388"/>
        <end position="409"/>
    </location>
</feature>
<keyword evidence="7 9" id="KW-1133">Transmembrane helix</keyword>
<dbReference type="InterPro" id="IPR003593">
    <property type="entry name" value="AAA+_ATPase"/>
</dbReference>
<comment type="subcellular location">
    <subcellularLocation>
        <location evidence="1">Membrane</location>
        <topology evidence="1">Multi-pass membrane protein</topology>
    </subcellularLocation>
</comment>
<feature type="transmembrane region" description="Helical" evidence="9">
    <location>
        <begin position="599"/>
        <end position="618"/>
    </location>
</feature>
<dbReference type="GO" id="GO:0016887">
    <property type="term" value="F:ATP hydrolysis activity"/>
    <property type="evidence" value="ECO:0007669"/>
    <property type="project" value="InterPro"/>
</dbReference>
<dbReference type="GO" id="GO:0005524">
    <property type="term" value="F:ATP binding"/>
    <property type="evidence" value="ECO:0007669"/>
    <property type="project" value="UniProtKB-KW"/>
</dbReference>
<dbReference type="FunFam" id="3.40.50.300:FF:001305">
    <property type="entry name" value="ABCG transporter ABC superfamily"/>
    <property type="match status" value="1"/>
</dbReference>
<dbReference type="Gene3D" id="3.40.50.300">
    <property type="entry name" value="P-loop containing nucleotide triphosphate hydrolases"/>
    <property type="match status" value="1"/>
</dbReference>
<comment type="similarity">
    <text evidence="2">Belongs to the ABC transporter superfamily. ABCG family. Eye pigment precursor importer (TC 3.A.1.204) subfamily.</text>
</comment>
<dbReference type="SMART" id="SM00382">
    <property type="entry name" value="AAA"/>
    <property type="match status" value="1"/>
</dbReference>
<dbReference type="InterPro" id="IPR043926">
    <property type="entry name" value="ABCG_dom"/>
</dbReference>
<keyword evidence="3" id="KW-0813">Transport</keyword>
<protein>
    <recommendedName>
        <fullName evidence="10">ABC transporter domain-containing protein</fullName>
    </recommendedName>
</protein>
<keyword evidence="4 9" id="KW-0812">Transmembrane</keyword>
<accession>A0A8K1FM62</accession>
<gene>
    <name evidence="11" type="ORF">Poli38472_011412</name>
</gene>
<evidence type="ECO:0000256" key="8">
    <source>
        <dbReference type="ARBA" id="ARBA00023136"/>
    </source>
</evidence>
<evidence type="ECO:0000256" key="1">
    <source>
        <dbReference type="ARBA" id="ARBA00004141"/>
    </source>
</evidence>